<sequence>MGNKMCGERRRRPVEERLTRPQRIQRQASDVDYKKLRKLILSAKLAPCFDAADDLSSSDVADDLEECPICFFFYPSLNRSSCCAKGICTECFLQMKPSRVTQSAQCPFCKTSCYAVEYRGVRTEEEKDLERAEEQKVIEAKRRMQSESQTEERAVRAGEPQSLVELLPPPDDGPSSCDCLGEAGENVHVEYSEVQAEVDVSSDSNTCNTRHEELDSDLEEIMMMEAIWRSLQDSRLQRSDSSRIPSPSEEENSSGTSLQPGHQGQHFLFCSLAEGVAIAIARLGKHNGAQPQISEPECETIQTDGDLCENSISVPNSTQPESEFSSSSGLRIVEHPCRLATELNAQPCSDFRFC</sequence>
<dbReference type="PROSITE" id="PS50089">
    <property type="entry name" value="ZF_RING_2"/>
    <property type="match status" value="1"/>
</dbReference>
<dbReference type="Proteomes" id="UP001140949">
    <property type="component" value="Unassembled WGS sequence"/>
</dbReference>
<dbReference type="PANTHER" id="PTHR31315">
    <property type="entry name" value="PROTEIN SIP5"/>
    <property type="match status" value="1"/>
</dbReference>
<gene>
    <name evidence="4" type="ORF">M6B38_360360</name>
</gene>
<dbReference type="EMBL" id="JANAVB010018993">
    <property type="protein sequence ID" value="KAJ6829204.1"/>
    <property type="molecule type" value="Genomic_DNA"/>
</dbReference>
<feature type="region of interest" description="Disordered" evidence="2">
    <location>
        <begin position="140"/>
        <end position="159"/>
    </location>
</feature>
<dbReference type="InterPro" id="IPR001841">
    <property type="entry name" value="Znf_RING"/>
</dbReference>
<feature type="compositionally biased region" description="Polar residues" evidence="2">
    <location>
        <begin position="253"/>
        <end position="262"/>
    </location>
</feature>
<dbReference type="AlphaFoldDB" id="A0AAX6GKM1"/>
<accession>A0AAX6GKM1</accession>
<organism evidence="4 5">
    <name type="scientific">Iris pallida</name>
    <name type="common">Sweet iris</name>
    <dbReference type="NCBI Taxonomy" id="29817"/>
    <lineage>
        <taxon>Eukaryota</taxon>
        <taxon>Viridiplantae</taxon>
        <taxon>Streptophyta</taxon>
        <taxon>Embryophyta</taxon>
        <taxon>Tracheophyta</taxon>
        <taxon>Spermatophyta</taxon>
        <taxon>Magnoliopsida</taxon>
        <taxon>Liliopsida</taxon>
        <taxon>Asparagales</taxon>
        <taxon>Iridaceae</taxon>
        <taxon>Iridoideae</taxon>
        <taxon>Irideae</taxon>
        <taxon>Iris</taxon>
    </lineage>
</organism>
<dbReference type="GO" id="GO:0005737">
    <property type="term" value="C:cytoplasm"/>
    <property type="evidence" value="ECO:0007669"/>
    <property type="project" value="TreeGrafter"/>
</dbReference>
<evidence type="ECO:0000313" key="5">
    <source>
        <dbReference type="Proteomes" id="UP001140949"/>
    </source>
</evidence>
<feature type="compositionally biased region" description="Basic and acidic residues" evidence="2">
    <location>
        <begin position="140"/>
        <end position="156"/>
    </location>
</feature>
<feature type="region of interest" description="Disordered" evidence="2">
    <location>
        <begin position="1"/>
        <end position="21"/>
    </location>
</feature>
<reference evidence="4" key="2">
    <citation type="submission" date="2023-04" db="EMBL/GenBank/DDBJ databases">
        <authorList>
            <person name="Bruccoleri R.E."/>
            <person name="Oakeley E.J."/>
            <person name="Faust A.-M."/>
            <person name="Dessus-Babus S."/>
            <person name="Altorfer M."/>
            <person name="Burckhardt D."/>
            <person name="Oertli M."/>
            <person name="Naumann U."/>
            <person name="Petersen F."/>
            <person name="Wong J."/>
        </authorList>
    </citation>
    <scope>NUCLEOTIDE SEQUENCE</scope>
    <source>
        <strain evidence="4">GSM-AAB239-AS_SAM_17_03QT</strain>
        <tissue evidence="4">Leaf</tissue>
    </source>
</reference>
<proteinExistence type="predicted"/>
<name>A0AAX6GKM1_IRIPA</name>
<keyword evidence="1" id="KW-0862">Zinc</keyword>
<dbReference type="PANTHER" id="PTHR31315:SF1">
    <property type="entry name" value="PROTEIN SIP5"/>
    <property type="match status" value="1"/>
</dbReference>
<protein>
    <submittedName>
        <fullName evidence="4">Protein SIP5-like</fullName>
    </submittedName>
</protein>
<keyword evidence="1" id="KW-0863">Zinc-finger</keyword>
<evidence type="ECO:0000256" key="2">
    <source>
        <dbReference type="SAM" id="MobiDB-lite"/>
    </source>
</evidence>
<dbReference type="GO" id="GO:0008270">
    <property type="term" value="F:zinc ion binding"/>
    <property type="evidence" value="ECO:0007669"/>
    <property type="project" value="UniProtKB-KW"/>
</dbReference>
<feature type="region of interest" description="Disordered" evidence="2">
    <location>
        <begin position="232"/>
        <end position="262"/>
    </location>
</feature>
<evidence type="ECO:0000259" key="3">
    <source>
        <dbReference type="PROSITE" id="PS50089"/>
    </source>
</evidence>
<evidence type="ECO:0000256" key="1">
    <source>
        <dbReference type="PROSITE-ProRule" id="PRU00175"/>
    </source>
</evidence>
<feature type="domain" description="RING-type" evidence="3">
    <location>
        <begin position="67"/>
        <end position="110"/>
    </location>
</feature>
<evidence type="ECO:0000313" key="4">
    <source>
        <dbReference type="EMBL" id="KAJ6829204.1"/>
    </source>
</evidence>
<dbReference type="InterPro" id="IPR039301">
    <property type="entry name" value="Sip5/DA2"/>
</dbReference>
<comment type="caution">
    <text evidence="4">The sequence shown here is derived from an EMBL/GenBank/DDBJ whole genome shotgun (WGS) entry which is preliminary data.</text>
</comment>
<keyword evidence="5" id="KW-1185">Reference proteome</keyword>
<reference evidence="4" key="1">
    <citation type="journal article" date="2023" name="GigaByte">
        <title>Genome assembly of the bearded iris, Iris pallida Lam.</title>
        <authorList>
            <person name="Bruccoleri R.E."/>
            <person name="Oakeley E.J."/>
            <person name="Faust A.M.E."/>
            <person name="Altorfer M."/>
            <person name="Dessus-Babus S."/>
            <person name="Burckhardt D."/>
            <person name="Oertli M."/>
            <person name="Naumann U."/>
            <person name="Petersen F."/>
            <person name="Wong J."/>
        </authorList>
    </citation>
    <scope>NUCLEOTIDE SEQUENCE</scope>
    <source>
        <strain evidence="4">GSM-AAB239-AS_SAM_17_03QT</strain>
    </source>
</reference>
<keyword evidence="1" id="KW-0479">Metal-binding</keyword>